<reference evidence="1" key="1">
    <citation type="journal article" date="2017" name="Nature">
        <title>The genome of Chenopodium quinoa.</title>
        <authorList>
            <person name="Jarvis D.E."/>
            <person name="Ho Y.S."/>
            <person name="Lightfoot D.J."/>
            <person name="Schmoeckel S.M."/>
            <person name="Li B."/>
            <person name="Borm T.J.A."/>
            <person name="Ohyanagi H."/>
            <person name="Mineta K."/>
            <person name="Michell C.T."/>
            <person name="Saber N."/>
            <person name="Kharbatia N.M."/>
            <person name="Rupper R.R."/>
            <person name="Sharp A.R."/>
            <person name="Dally N."/>
            <person name="Boughton B.A."/>
            <person name="Woo Y.H."/>
            <person name="Gao G."/>
            <person name="Schijlen E.G.W.M."/>
            <person name="Guo X."/>
            <person name="Momin A.A."/>
            <person name="Negrao S."/>
            <person name="Al-Babili S."/>
            <person name="Gehring C."/>
            <person name="Roessner U."/>
            <person name="Jung C."/>
            <person name="Murphy K."/>
            <person name="Arold S.T."/>
            <person name="Gojobori T."/>
            <person name="van der Linden C.G."/>
            <person name="van Loo E.N."/>
            <person name="Jellen E.N."/>
            <person name="Maughan P.J."/>
            <person name="Tester M."/>
        </authorList>
    </citation>
    <scope>NUCLEOTIDE SEQUENCE [LARGE SCALE GENOMIC DNA]</scope>
    <source>
        <strain evidence="1">cv. PI 614886</strain>
    </source>
</reference>
<accession>A0A803KVI6</accession>
<sequence length="146" mass="16783">MESNEWFPTILFPFTFEGSNNPNIVMVKVVDGKPISEFDANWFFPILKVRKDFTLEDKSFNNKKLIPRPEFDDMICKIVTYKRSASEEGRKSSLGAEYLYTMGDLHEDFVMCCTVYEEMTSMAFQQTIGSVSDNELLALLDLAPVH</sequence>
<reference evidence="1" key="2">
    <citation type="submission" date="2021-03" db="UniProtKB">
        <authorList>
            <consortium name="EnsemblPlants"/>
        </authorList>
    </citation>
    <scope>IDENTIFICATION</scope>
</reference>
<dbReference type="AlphaFoldDB" id="A0A803KVI6"/>
<organism evidence="1 2">
    <name type="scientific">Chenopodium quinoa</name>
    <name type="common">Quinoa</name>
    <dbReference type="NCBI Taxonomy" id="63459"/>
    <lineage>
        <taxon>Eukaryota</taxon>
        <taxon>Viridiplantae</taxon>
        <taxon>Streptophyta</taxon>
        <taxon>Embryophyta</taxon>
        <taxon>Tracheophyta</taxon>
        <taxon>Spermatophyta</taxon>
        <taxon>Magnoliopsida</taxon>
        <taxon>eudicotyledons</taxon>
        <taxon>Gunneridae</taxon>
        <taxon>Pentapetalae</taxon>
        <taxon>Caryophyllales</taxon>
        <taxon>Chenopodiaceae</taxon>
        <taxon>Chenopodioideae</taxon>
        <taxon>Atripliceae</taxon>
        <taxon>Chenopodium</taxon>
    </lineage>
</organism>
<protein>
    <submittedName>
        <fullName evidence="1">Uncharacterized protein</fullName>
    </submittedName>
</protein>
<evidence type="ECO:0000313" key="1">
    <source>
        <dbReference type="EnsemblPlants" id="AUR62003044-RA:cds"/>
    </source>
</evidence>
<name>A0A803KVI6_CHEQI</name>
<evidence type="ECO:0000313" key="2">
    <source>
        <dbReference type="Proteomes" id="UP000596660"/>
    </source>
</evidence>
<keyword evidence="2" id="KW-1185">Reference proteome</keyword>
<dbReference type="EnsemblPlants" id="AUR62003044-RA">
    <property type="protein sequence ID" value="AUR62003044-RA:cds"/>
    <property type="gene ID" value="AUR62003044"/>
</dbReference>
<dbReference type="Proteomes" id="UP000596660">
    <property type="component" value="Unplaced"/>
</dbReference>
<dbReference type="Gramene" id="AUR62003044-RA">
    <property type="protein sequence ID" value="AUR62003044-RA:cds"/>
    <property type="gene ID" value="AUR62003044"/>
</dbReference>
<proteinExistence type="predicted"/>